<evidence type="ECO:0000256" key="5">
    <source>
        <dbReference type="ARBA" id="ARBA00023277"/>
    </source>
</evidence>
<reference evidence="6 7" key="1">
    <citation type="submission" date="2016-08" db="EMBL/GenBank/DDBJ databases">
        <title>Hymenobacter coccineus sp. nov., Hymenobacter lapidarius sp. nov. and Hymenobacter glacialis sp. nov., isolated from Antarctic soil.</title>
        <authorList>
            <person name="Sedlacek I."/>
            <person name="Kralova S."/>
            <person name="Kyrova K."/>
            <person name="Maslanova I."/>
            <person name="Stankova E."/>
            <person name="Vrbovska V."/>
            <person name="Nemec M."/>
            <person name="Bartak M."/>
            <person name="Svec P."/>
            <person name="Busse H.-J."/>
            <person name="Pantucek R."/>
        </authorList>
    </citation>
    <scope>NUCLEOTIDE SEQUENCE [LARGE SCALE GENOMIC DNA]</scope>
    <source>
        <strain evidence="6 7">CCM 8649</strain>
    </source>
</reference>
<dbReference type="Proteomes" id="UP000177506">
    <property type="component" value="Unassembled WGS sequence"/>
</dbReference>
<comment type="cofactor">
    <cofactor evidence="1">
        <name>Mg(2+)</name>
        <dbReference type="ChEBI" id="CHEBI:18420"/>
    </cofactor>
</comment>
<evidence type="ECO:0000313" key="7">
    <source>
        <dbReference type="Proteomes" id="UP000177506"/>
    </source>
</evidence>
<evidence type="ECO:0000256" key="1">
    <source>
        <dbReference type="ARBA" id="ARBA00001946"/>
    </source>
</evidence>
<proteinExistence type="predicted"/>
<dbReference type="SUPFAM" id="SSF88713">
    <property type="entry name" value="Glycoside hydrolase/deacetylase"/>
    <property type="match status" value="1"/>
</dbReference>
<sequence>MRRLIINCDDYGWDAPATAAIQELAAQGRISSTTVMSNLATDADLRALGPLQAHISTGLHLNLIDGAPLSRASAVRTLIDADGQFFKGQLLLARFLSGRVRVSELETEVVAQLARLARFDVPVSHADSHQHQHLYPALGPVLTSILRRHGIRRLRRWSTQPGYALRGQLLNAFGVASRYGLRGFQSPNALVADFSAAQDATLPLFIQGLARAFRRGPVVEFMTHPGLTNRETSYLNRVAEYEFWRDGAWPEYLVENEIELVRYNEL</sequence>
<keyword evidence="5" id="KW-0119">Carbohydrate metabolism</keyword>
<dbReference type="OrthoDB" id="9774177at2"/>
<evidence type="ECO:0000256" key="3">
    <source>
        <dbReference type="ARBA" id="ARBA00022801"/>
    </source>
</evidence>
<evidence type="ECO:0000256" key="4">
    <source>
        <dbReference type="ARBA" id="ARBA00022842"/>
    </source>
</evidence>
<organism evidence="6 7">
    <name type="scientific">Hymenobacter coccineus</name>
    <dbReference type="NCBI Taxonomy" id="1908235"/>
    <lineage>
        <taxon>Bacteria</taxon>
        <taxon>Pseudomonadati</taxon>
        <taxon>Bacteroidota</taxon>
        <taxon>Cytophagia</taxon>
        <taxon>Cytophagales</taxon>
        <taxon>Hymenobacteraceae</taxon>
        <taxon>Hymenobacter</taxon>
    </lineage>
</organism>
<keyword evidence="7" id="KW-1185">Reference proteome</keyword>
<dbReference type="InterPro" id="IPR006879">
    <property type="entry name" value="YdjC-like"/>
</dbReference>
<dbReference type="GO" id="GO:0005975">
    <property type="term" value="P:carbohydrate metabolic process"/>
    <property type="evidence" value="ECO:0007669"/>
    <property type="project" value="InterPro"/>
</dbReference>
<dbReference type="GO" id="GO:0016787">
    <property type="term" value="F:hydrolase activity"/>
    <property type="evidence" value="ECO:0007669"/>
    <property type="project" value="UniProtKB-KW"/>
</dbReference>
<dbReference type="PANTHER" id="PTHR31609">
    <property type="entry name" value="YDJC DEACETYLASE FAMILY MEMBER"/>
    <property type="match status" value="1"/>
</dbReference>
<name>A0A1G1SUX4_9BACT</name>
<evidence type="ECO:0008006" key="8">
    <source>
        <dbReference type="Google" id="ProtNLM"/>
    </source>
</evidence>
<evidence type="ECO:0000313" key="6">
    <source>
        <dbReference type="EMBL" id="OGX82420.1"/>
    </source>
</evidence>
<keyword evidence="4" id="KW-0460">Magnesium</keyword>
<protein>
    <recommendedName>
        <fullName evidence="8">ChbG/HpnK family deacetylase</fullName>
    </recommendedName>
</protein>
<dbReference type="RefSeq" id="WP_070746622.1">
    <property type="nucleotide sequence ID" value="NZ_MDZA01000432.1"/>
</dbReference>
<dbReference type="Gene3D" id="3.20.20.370">
    <property type="entry name" value="Glycoside hydrolase/deacetylase"/>
    <property type="match status" value="1"/>
</dbReference>
<dbReference type="Pfam" id="PF04794">
    <property type="entry name" value="YdjC"/>
    <property type="match status" value="1"/>
</dbReference>
<dbReference type="GO" id="GO:0046872">
    <property type="term" value="F:metal ion binding"/>
    <property type="evidence" value="ECO:0007669"/>
    <property type="project" value="UniProtKB-KW"/>
</dbReference>
<comment type="caution">
    <text evidence="6">The sequence shown here is derived from an EMBL/GenBank/DDBJ whole genome shotgun (WGS) entry which is preliminary data.</text>
</comment>
<dbReference type="InterPro" id="IPR011330">
    <property type="entry name" value="Glyco_hydro/deAcase_b/a-brl"/>
</dbReference>
<dbReference type="PANTHER" id="PTHR31609:SF1">
    <property type="entry name" value="CARBOHYDRATE DEACETYLASE"/>
    <property type="match status" value="1"/>
</dbReference>
<keyword evidence="2" id="KW-0479">Metal-binding</keyword>
<dbReference type="EMBL" id="MDZA01000432">
    <property type="protein sequence ID" value="OGX82420.1"/>
    <property type="molecule type" value="Genomic_DNA"/>
</dbReference>
<accession>A0A1G1SUX4</accession>
<dbReference type="GO" id="GO:0019213">
    <property type="term" value="F:deacetylase activity"/>
    <property type="evidence" value="ECO:0007669"/>
    <property type="project" value="TreeGrafter"/>
</dbReference>
<dbReference type="AlphaFoldDB" id="A0A1G1SUX4"/>
<evidence type="ECO:0000256" key="2">
    <source>
        <dbReference type="ARBA" id="ARBA00022723"/>
    </source>
</evidence>
<gene>
    <name evidence="6" type="ORF">BEN49_13970</name>
</gene>
<keyword evidence="3" id="KW-0378">Hydrolase</keyword>